<name>X0T932_9ZZZZ</name>
<reference evidence="1" key="1">
    <citation type="journal article" date="2014" name="Front. Microbiol.">
        <title>High frequency of phylogenetically diverse reductive dehalogenase-homologous genes in deep subseafloor sedimentary metagenomes.</title>
        <authorList>
            <person name="Kawai M."/>
            <person name="Futagami T."/>
            <person name="Toyoda A."/>
            <person name="Takaki Y."/>
            <person name="Nishi S."/>
            <person name="Hori S."/>
            <person name="Arai W."/>
            <person name="Tsubouchi T."/>
            <person name="Morono Y."/>
            <person name="Uchiyama I."/>
            <person name="Ito T."/>
            <person name="Fujiyama A."/>
            <person name="Inagaki F."/>
            <person name="Takami H."/>
        </authorList>
    </citation>
    <scope>NUCLEOTIDE SEQUENCE</scope>
    <source>
        <strain evidence="1">Expedition CK06-06</strain>
    </source>
</reference>
<accession>X0T932</accession>
<evidence type="ECO:0000313" key="1">
    <source>
        <dbReference type="EMBL" id="GAF72580.1"/>
    </source>
</evidence>
<gene>
    <name evidence="1" type="ORF">S01H1_10554</name>
</gene>
<sequence>MKIASSEDYEGIDIWYPNLEGKRKEIQIDMISVRACGCLMVSYDFLRDGWVIKMQPYTEHGIELEEEGEPEEVAFLPAFHEVEAKL</sequence>
<dbReference type="AlphaFoldDB" id="X0T932"/>
<protein>
    <submittedName>
        <fullName evidence="1">Uncharacterized protein</fullName>
    </submittedName>
</protein>
<organism evidence="1">
    <name type="scientific">marine sediment metagenome</name>
    <dbReference type="NCBI Taxonomy" id="412755"/>
    <lineage>
        <taxon>unclassified sequences</taxon>
        <taxon>metagenomes</taxon>
        <taxon>ecological metagenomes</taxon>
    </lineage>
</organism>
<proteinExistence type="predicted"/>
<dbReference type="EMBL" id="BARS01005386">
    <property type="protein sequence ID" value="GAF72580.1"/>
    <property type="molecule type" value="Genomic_DNA"/>
</dbReference>
<comment type="caution">
    <text evidence="1">The sequence shown here is derived from an EMBL/GenBank/DDBJ whole genome shotgun (WGS) entry which is preliminary data.</text>
</comment>